<dbReference type="EMBL" id="JAKUCV010000928">
    <property type="protein sequence ID" value="KAJ4848316.1"/>
    <property type="molecule type" value="Genomic_DNA"/>
</dbReference>
<dbReference type="Gene3D" id="2.40.10.10">
    <property type="entry name" value="Trypsin-like serine proteases"/>
    <property type="match status" value="2"/>
</dbReference>
<gene>
    <name evidence="3" type="primary">DEGP7</name>
    <name evidence="3" type="ORF">Tsubulata_003705</name>
</gene>
<dbReference type="InterPro" id="IPR001478">
    <property type="entry name" value="PDZ"/>
</dbReference>
<dbReference type="GO" id="GO:0005634">
    <property type="term" value="C:nucleus"/>
    <property type="evidence" value="ECO:0007669"/>
    <property type="project" value="UniProtKB-SubCell"/>
</dbReference>
<sequence length="1022" mass="112501">MGDPLHRLGSEAALAGMEATMKEELSLDIDPPFRQNAATAEDWRKALNKVVPAVVVLRTNACRAFDTESAGASYATGFVVDKRRGIILTNRHVVKPGPVVAEAMFLNREEIPVYPVYRDPVHDFGFFRYDPAAVQFLNYEEIPLAPEAACVGLEIRVVGNDSGEKVSILAGTLARLDRDAPHYKKDGYNDFNTFYMQAASGTKGGSSGSPVIDWQGRAVALNAGSKSSSASAFFLPLERVVRALGFLQEGRNSYTNKWDAVSIPRGTLQVTFLHKGFDETRRLGLQSATEQMVRQASPTGETGMLVVDSAVPGGPAFKQLEPGDVLVRVNGEVITQFLKLETLLDDSVGREIELQIERGGSSVTVNLVVQDLHSITPDYFLEVSGAVIHPLSYQQARNFRFHCGLVYVAEPGYMLFRAGVARHAIIKKFAGEEIACLDDLISVLSKLSRGARVPLEYISYMDRHRRKSVLVTVDRHEWYPPPQIYTRDDSSGLWTIKPAIQPSALQLSSSINDIGQDLSDKSVSVTGDRTCTGHINHDGNSEFTDGVAVMDMSSEHSSEETLVRSECDVRTKKRKVSNLSSNGVAVSDGSLETGDVKLEDSSTMETEISRDYQGATAVAANASFAESVIEPTLVMLESSDTEPALRRGDSVYLVGLSRSLQATSRKSIVTNPYAALNIGSADCPRYRATNMEVIELDTDFGSTFSGVLTDEHGRVQAIWGSFSTQLKFGCNTSEDHQFVRGLPIYTISQVLDKIVSGADGPPLLINGVRRPMPLVRILEVELYPTLLSKARSFGLSDRWVQALVKKDPVRRQVLRVKGCLAGSKAENLLEQGDMILAVNKEPVTCFRDIENACQALGRTTGNDGMLNMTIFRQGREIDLLVGTDVRDGIGTTRVINWCGCIVQDSHPAVRALGFLPEEGHGVYVARWCHGSPVHRYGLYALQWIVEINGKPTPDLDAFINVTKELGHGEFVRVRTVHLNGKPRVLTLKQDLHYWPTWELRFEPDTAMWRRETIKALDCSLIS</sequence>
<keyword evidence="3" id="KW-0645">Protease</keyword>
<dbReference type="GO" id="GO:0004252">
    <property type="term" value="F:serine-type endopeptidase activity"/>
    <property type="evidence" value="ECO:0007669"/>
    <property type="project" value="InterPro"/>
</dbReference>
<dbReference type="PROSITE" id="PS50106">
    <property type="entry name" value="PDZ"/>
    <property type="match status" value="1"/>
</dbReference>
<dbReference type="PANTHER" id="PTHR46366">
    <property type="entry name" value="PRO-APOPTOTIC SERINE PROTEASE NMA111"/>
    <property type="match status" value="1"/>
</dbReference>
<dbReference type="InterPro" id="IPR036034">
    <property type="entry name" value="PDZ_sf"/>
</dbReference>
<protein>
    <submittedName>
        <fullName evidence="3">Protease Do-like 7</fullName>
    </submittedName>
</protein>
<dbReference type="InterPro" id="IPR043504">
    <property type="entry name" value="Peptidase_S1_PA_chymotrypsin"/>
</dbReference>
<accession>A0A9Q0GH74</accession>
<dbReference type="Proteomes" id="UP001141552">
    <property type="component" value="Unassembled WGS sequence"/>
</dbReference>
<dbReference type="AlphaFoldDB" id="A0A9Q0GH74"/>
<dbReference type="SUPFAM" id="SSF50156">
    <property type="entry name" value="PDZ domain-like"/>
    <property type="match status" value="3"/>
</dbReference>
<dbReference type="InterPro" id="IPR025926">
    <property type="entry name" value="PDZ-like_dom"/>
</dbReference>
<evidence type="ECO:0000259" key="2">
    <source>
        <dbReference type="PROSITE" id="PS50106"/>
    </source>
</evidence>
<dbReference type="CDD" id="cd06786">
    <property type="entry name" value="cpPDZ1_ScNma111-like"/>
    <property type="match status" value="1"/>
</dbReference>
<evidence type="ECO:0000313" key="4">
    <source>
        <dbReference type="Proteomes" id="UP001141552"/>
    </source>
</evidence>
<dbReference type="Gene3D" id="2.30.42.10">
    <property type="match status" value="3"/>
</dbReference>
<dbReference type="CDD" id="cd06787">
    <property type="entry name" value="cpPDZ_AthDEGP7-like"/>
    <property type="match status" value="1"/>
</dbReference>
<dbReference type="InterPro" id="IPR009003">
    <property type="entry name" value="Peptidase_S1_PA"/>
</dbReference>
<name>A0A9Q0GH74_9ROSI</name>
<comment type="similarity">
    <text evidence="1">Belongs to the peptidase S1C family.</text>
</comment>
<reference evidence="3" key="2">
    <citation type="journal article" date="2023" name="Plants (Basel)">
        <title>Annotation of the Turnera subulata (Passifloraceae) Draft Genome Reveals the S-Locus Evolved after the Divergence of Turneroideae from Passifloroideae in a Stepwise Manner.</title>
        <authorList>
            <person name="Henning P.M."/>
            <person name="Roalson E.H."/>
            <person name="Mir W."/>
            <person name="McCubbin A.G."/>
            <person name="Shore J.S."/>
        </authorList>
    </citation>
    <scope>NUCLEOTIDE SEQUENCE</scope>
    <source>
        <strain evidence="3">F60SS</strain>
    </source>
</reference>
<dbReference type="Pfam" id="PF13180">
    <property type="entry name" value="PDZ_2"/>
    <property type="match status" value="1"/>
</dbReference>
<evidence type="ECO:0000256" key="1">
    <source>
        <dbReference type="ARBA" id="ARBA00010541"/>
    </source>
</evidence>
<dbReference type="OrthoDB" id="4217619at2759"/>
<dbReference type="PANTHER" id="PTHR46366:SF1">
    <property type="entry name" value="PDZ DOMAIN-CONTAINING PROTEIN C1685.05"/>
    <property type="match status" value="1"/>
</dbReference>
<organism evidence="3 4">
    <name type="scientific">Turnera subulata</name>
    <dbReference type="NCBI Taxonomy" id="218843"/>
    <lineage>
        <taxon>Eukaryota</taxon>
        <taxon>Viridiplantae</taxon>
        <taxon>Streptophyta</taxon>
        <taxon>Embryophyta</taxon>
        <taxon>Tracheophyta</taxon>
        <taxon>Spermatophyta</taxon>
        <taxon>Magnoliopsida</taxon>
        <taxon>eudicotyledons</taxon>
        <taxon>Gunneridae</taxon>
        <taxon>Pentapetalae</taxon>
        <taxon>rosids</taxon>
        <taxon>fabids</taxon>
        <taxon>Malpighiales</taxon>
        <taxon>Passifloraceae</taxon>
        <taxon>Turnera</taxon>
    </lineage>
</organism>
<proteinExistence type="inferred from homology"/>
<dbReference type="InterPro" id="IPR001940">
    <property type="entry name" value="Peptidase_S1C"/>
</dbReference>
<keyword evidence="4" id="KW-1185">Reference proteome</keyword>
<keyword evidence="3" id="KW-0378">Hydrolase</keyword>
<dbReference type="GO" id="GO:0006508">
    <property type="term" value="P:proteolysis"/>
    <property type="evidence" value="ECO:0007669"/>
    <property type="project" value="UniProtKB-KW"/>
</dbReference>
<reference evidence="3" key="1">
    <citation type="submission" date="2022-02" db="EMBL/GenBank/DDBJ databases">
        <authorList>
            <person name="Henning P.M."/>
            <person name="McCubbin A.G."/>
            <person name="Shore J.S."/>
        </authorList>
    </citation>
    <scope>NUCLEOTIDE SEQUENCE</scope>
    <source>
        <strain evidence="3">F60SS</strain>
        <tissue evidence="3">Leaves</tissue>
    </source>
</reference>
<dbReference type="Pfam" id="PF12812">
    <property type="entry name" value="PDZ_1"/>
    <property type="match status" value="2"/>
</dbReference>
<dbReference type="PRINTS" id="PR00834">
    <property type="entry name" value="PROTEASES2C"/>
</dbReference>
<dbReference type="SUPFAM" id="SSF50494">
    <property type="entry name" value="Trypsin-like serine proteases"/>
    <property type="match status" value="1"/>
</dbReference>
<evidence type="ECO:0000313" key="3">
    <source>
        <dbReference type="EMBL" id="KAJ4848316.1"/>
    </source>
</evidence>
<dbReference type="SMART" id="SM00228">
    <property type="entry name" value="PDZ"/>
    <property type="match status" value="3"/>
</dbReference>
<comment type="caution">
    <text evidence="3">The sequence shown here is derived from an EMBL/GenBank/DDBJ whole genome shotgun (WGS) entry which is preliminary data.</text>
</comment>
<feature type="domain" description="PDZ" evidence="2">
    <location>
        <begin position="270"/>
        <end position="371"/>
    </location>
</feature>
<dbReference type="Pfam" id="PF13365">
    <property type="entry name" value="Trypsin_2"/>
    <property type="match status" value="1"/>
</dbReference>